<reference evidence="2 4" key="2">
    <citation type="submission" date="2015-09" db="EMBL/GenBank/DDBJ databases">
        <authorList>
            <consortium name="Swine Surveillance"/>
        </authorList>
    </citation>
    <scope>NUCLEOTIDE SEQUENCE [LARGE SCALE GENOMIC DNA]</scope>
    <source>
        <strain evidence="2 4">5120</strain>
    </source>
</reference>
<proteinExistence type="predicted"/>
<name>A0A0P1FXL8_9RHOB</name>
<sequence length="289" mass="32393">MFRLFTKIFARQPHLRSTPTTGDAPLLARLTHHSGYVREAALVRLNGPINDPETIRAVFLRLNDWVPQVRTAAISALLRCVETTSAEVWAPILKTLLPQMGNWKRWAKGPHPTTRDVAFDLLLRRDVLDVLLVDLLHSGEGKLGLVFALLNRNVLLDAHLQEIAAQAALPHIRGMALTCLLTGEMRWPTGGTQMVWVDKSLGKRRLERVYKTRPLSVDVPMLLVLETATSDKARGVRLNAADGLIAHRQNPEVIPRIPELMARLSNDLSPAMQGRMEFLERKLAEEAQT</sequence>
<dbReference type="InterPro" id="IPR011989">
    <property type="entry name" value="ARM-like"/>
</dbReference>
<dbReference type="AlphaFoldDB" id="A0A0P1FXL8"/>
<evidence type="ECO:0000313" key="3">
    <source>
        <dbReference type="Proteomes" id="UP000051086"/>
    </source>
</evidence>
<dbReference type="SUPFAM" id="SSF48371">
    <property type="entry name" value="ARM repeat"/>
    <property type="match status" value="1"/>
</dbReference>
<dbReference type="Gene3D" id="1.25.10.10">
    <property type="entry name" value="Leucine-rich Repeat Variant"/>
    <property type="match status" value="1"/>
</dbReference>
<protein>
    <recommendedName>
        <fullName evidence="5">HEAT repeat</fullName>
    </recommendedName>
</protein>
<organism evidence="2 4">
    <name type="scientific">Thalassovita autumnalis</name>
    <dbReference type="NCBI Taxonomy" id="2072972"/>
    <lineage>
        <taxon>Bacteria</taxon>
        <taxon>Pseudomonadati</taxon>
        <taxon>Pseudomonadota</taxon>
        <taxon>Alphaproteobacteria</taxon>
        <taxon>Rhodobacterales</taxon>
        <taxon>Roseobacteraceae</taxon>
        <taxon>Thalassovita</taxon>
    </lineage>
</organism>
<evidence type="ECO:0008006" key="5">
    <source>
        <dbReference type="Google" id="ProtNLM"/>
    </source>
</evidence>
<evidence type="ECO:0000313" key="4">
    <source>
        <dbReference type="Proteomes" id="UP000051887"/>
    </source>
</evidence>
<dbReference type="Proteomes" id="UP000051887">
    <property type="component" value="Unassembled WGS sequence"/>
</dbReference>
<keyword evidence="3" id="KW-1185">Reference proteome</keyword>
<dbReference type="Proteomes" id="UP000051086">
    <property type="component" value="Unassembled WGS sequence"/>
</dbReference>
<accession>A0A0P1FXL8</accession>
<gene>
    <name evidence="1" type="ORF">TL5118_02211</name>
    <name evidence="2" type="ORF">TL5120_03726</name>
</gene>
<dbReference type="InterPro" id="IPR016024">
    <property type="entry name" value="ARM-type_fold"/>
</dbReference>
<evidence type="ECO:0000313" key="2">
    <source>
        <dbReference type="EMBL" id="CUH73909.1"/>
    </source>
</evidence>
<reference evidence="1 3" key="1">
    <citation type="submission" date="2015-09" db="EMBL/GenBank/DDBJ databases">
        <authorList>
            <person name="Rodrigo-Torres L."/>
            <person name="Arahal D.R."/>
        </authorList>
    </citation>
    <scope>NUCLEOTIDE SEQUENCE [LARGE SCALE GENOMIC DNA]</scope>
    <source>
        <strain evidence="1 3">CECT 5118</strain>
    </source>
</reference>
<dbReference type="EMBL" id="CYSC01000043">
    <property type="protein sequence ID" value="CUH73909.1"/>
    <property type="molecule type" value="Genomic_DNA"/>
</dbReference>
<dbReference type="EMBL" id="CYSB01000029">
    <property type="protein sequence ID" value="CUH67491.1"/>
    <property type="molecule type" value="Genomic_DNA"/>
</dbReference>
<evidence type="ECO:0000313" key="1">
    <source>
        <dbReference type="EMBL" id="CUH67491.1"/>
    </source>
</evidence>